<gene>
    <name evidence="3" type="ORF">PoB_001431800</name>
</gene>
<feature type="chain" id="PRO_5044022427" evidence="2">
    <location>
        <begin position="24"/>
        <end position="272"/>
    </location>
</feature>
<evidence type="ECO:0000313" key="4">
    <source>
        <dbReference type="Proteomes" id="UP000735302"/>
    </source>
</evidence>
<organism evidence="3 4">
    <name type="scientific">Plakobranchus ocellatus</name>
    <dbReference type="NCBI Taxonomy" id="259542"/>
    <lineage>
        <taxon>Eukaryota</taxon>
        <taxon>Metazoa</taxon>
        <taxon>Spiralia</taxon>
        <taxon>Lophotrochozoa</taxon>
        <taxon>Mollusca</taxon>
        <taxon>Gastropoda</taxon>
        <taxon>Heterobranchia</taxon>
        <taxon>Euthyneura</taxon>
        <taxon>Panpulmonata</taxon>
        <taxon>Sacoglossa</taxon>
        <taxon>Placobranchoidea</taxon>
        <taxon>Plakobranchidae</taxon>
        <taxon>Plakobranchus</taxon>
    </lineage>
</organism>
<dbReference type="AlphaFoldDB" id="A0AAV3YZ59"/>
<protein>
    <submittedName>
        <fullName evidence="3">Uncharacterized protein</fullName>
    </submittedName>
</protein>
<feature type="compositionally biased region" description="Polar residues" evidence="1">
    <location>
        <begin position="49"/>
        <end position="58"/>
    </location>
</feature>
<feature type="signal peptide" evidence="2">
    <location>
        <begin position="1"/>
        <end position="23"/>
    </location>
</feature>
<evidence type="ECO:0000256" key="1">
    <source>
        <dbReference type="SAM" id="MobiDB-lite"/>
    </source>
</evidence>
<evidence type="ECO:0000256" key="2">
    <source>
        <dbReference type="SAM" id="SignalP"/>
    </source>
</evidence>
<dbReference type="Proteomes" id="UP000735302">
    <property type="component" value="Unassembled WGS sequence"/>
</dbReference>
<name>A0AAV3YZ59_9GAST</name>
<evidence type="ECO:0000313" key="3">
    <source>
        <dbReference type="EMBL" id="GFN87812.1"/>
    </source>
</evidence>
<keyword evidence="2" id="KW-0732">Signal</keyword>
<reference evidence="3 4" key="1">
    <citation type="journal article" date="2021" name="Elife">
        <title>Chloroplast acquisition without the gene transfer in kleptoplastic sea slugs, Plakobranchus ocellatus.</title>
        <authorList>
            <person name="Maeda T."/>
            <person name="Takahashi S."/>
            <person name="Yoshida T."/>
            <person name="Shimamura S."/>
            <person name="Takaki Y."/>
            <person name="Nagai Y."/>
            <person name="Toyoda A."/>
            <person name="Suzuki Y."/>
            <person name="Arimoto A."/>
            <person name="Ishii H."/>
            <person name="Satoh N."/>
            <person name="Nishiyama T."/>
            <person name="Hasebe M."/>
            <person name="Maruyama T."/>
            <person name="Minagawa J."/>
            <person name="Obokata J."/>
            <person name="Shigenobu S."/>
        </authorList>
    </citation>
    <scope>NUCLEOTIDE SEQUENCE [LARGE SCALE GENOMIC DNA]</scope>
</reference>
<keyword evidence="4" id="KW-1185">Reference proteome</keyword>
<proteinExistence type="predicted"/>
<sequence>MASLHSASLLVMILLHVCPSVPAAPAPGPQPVVSRDSDELQKIHDLRTLASTQVSQLESENDESDLKNVVNSKNPREENAEAQEKDMRSVGAEDQEKFKATAKKLRAPPTYKTPPPPKPSVGSDDSIQVLAHALALIRQNEDGATDSDGERLGTSYNTAIKEKKSEEQVYQESEVDKQLEDTIARALLRLQQEDQGRPSTIHRKPEKSPFNSYHEEAIRIVEARLLRDITLANRLGLSVDDLIQDFEEKASREETLRKLENSLDSLAAGRDE</sequence>
<feature type="region of interest" description="Disordered" evidence="1">
    <location>
        <begin position="49"/>
        <end position="123"/>
    </location>
</feature>
<feature type="compositionally biased region" description="Basic and acidic residues" evidence="1">
    <location>
        <begin position="74"/>
        <end position="88"/>
    </location>
</feature>
<dbReference type="EMBL" id="BLXT01001803">
    <property type="protein sequence ID" value="GFN87812.1"/>
    <property type="molecule type" value="Genomic_DNA"/>
</dbReference>
<comment type="caution">
    <text evidence="3">The sequence shown here is derived from an EMBL/GenBank/DDBJ whole genome shotgun (WGS) entry which is preliminary data.</text>
</comment>
<accession>A0AAV3YZ59</accession>